<dbReference type="InterPro" id="IPR012338">
    <property type="entry name" value="Beta-lactam/transpept-like"/>
</dbReference>
<evidence type="ECO:0000256" key="1">
    <source>
        <dbReference type="SAM" id="MobiDB-lite"/>
    </source>
</evidence>
<dbReference type="OrthoDB" id="3174977at2"/>
<dbReference type="InterPro" id="IPR050491">
    <property type="entry name" value="AmpC-like"/>
</dbReference>
<dbReference type="PANTHER" id="PTHR46825">
    <property type="entry name" value="D-ALANYL-D-ALANINE-CARBOXYPEPTIDASE/ENDOPEPTIDASE AMPH"/>
    <property type="match status" value="1"/>
</dbReference>
<evidence type="ECO:0000313" key="3">
    <source>
        <dbReference type="EMBL" id="RNE66907.1"/>
    </source>
</evidence>
<comment type="caution">
    <text evidence="3">The sequence shown here is derived from an EMBL/GenBank/DDBJ whole genome shotgun (WGS) entry which is preliminary data.</text>
</comment>
<dbReference type="PANTHER" id="PTHR46825:SF7">
    <property type="entry name" value="D-ALANYL-D-ALANINE CARBOXYPEPTIDASE"/>
    <property type="match status" value="1"/>
</dbReference>
<organism evidence="3 4">
    <name type="scientific">Cryobacterium tepidiphilum</name>
    <dbReference type="NCBI Taxonomy" id="2486026"/>
    <lineage>
        <taxon>Bacteria</taxon>
        <taxon>Bacillati</taxon>
        <taxon>Actinomycetota</taxon>
        <taxon>Actinomycetes</taxon>
        <taxon>Micrococcales</taxon>
        <taxon>Microbacteriaceae</taxon>
        <taxon>Cryobacterium</taxon>
    </lineage>
</organism>
<accession>A0A3M8LN07</accession>
<dbReference type="Pfam" id="PF00144">
    <property type="entry name" value="Beta-lactamase"/>
    <property type="match status" value="1"/>
</dbReference>
<protein>
    <submittedName>
        <fullName evidence="3">Class A beta-lactamase-related serine hydrolase</fullName>
    </submittedName>
</protein>
<feature type="region of interest" description="Disordered" evidence="1">
    <location>
        <begin position="1"/>
        <end position="21"/>
    </location>
</feature>
<dbReference type="RefSeq" id="WP_123044522.1">
    <property type="nucleotide sequence ID" value="NZ_RDSR01000002.1"/>
</dbReference>
<proteinExistence type="predicted"/>
<evidence type="ECO:0000313" key="4">
    <source>
        <dbReference type="Proteomes" id="UP000279859"/>
    </source>
</evidence>
<dbReference type="EMBL" id="RDSR01000002">
    <property type="protein sequence ID" value="RNE66907.1"/>
    <property type="molecule type" value="Genomic_DNA"/>
</dbReference>
<name>A0A3M8LN07_9MICO</name>
<dbReference type="AlphaFoldDB" id="A0A3M8LN07"/>
<keyword evidence="4" id="KW-1185">Reference proteome</keyword>
<sequence>MGDVPAPALHGDAVPGSGRRAKRRPSVVLTAVLASLSLLLTACTGSAGASTNGAVAGSTLSSAASDRLDAALTDAMKLAGASGAIAGVWAPWAGRWVVADGMTTTKGPEPMGTGMRFRIGANTRSMTCTVLLRLVDEGTVKLTDHVADYLERTPGVDGMTLGQLCQGTSGLADYRPELAAQFVNNPTRQWPPLELVSSALASDRVGAPGSAWHDSNSGYVLLGMALESATHSDWPTLYQKYIIDPLHLDATTYPGAAQLEIRGSHPHGYATARQPNGTLICGTVEDVTELSPSMAGVSGGVISTLADMKTWSEALAGGTLLTPETKKKQWATVSMGKNAPSWLGYGLGAAQIGPFRGESGAIPGFSSAMLSDPVSGLTVVVMLNNSSSGAALAQHLAQRLASIASKLPATKGESAPLIEVPWSESQMVQAMQKEAVCQKPATPAPAK</sequence>
<dbReference type="SUPFAM" id="SSF56601">
    <property type="entry name" value="beta-lactamase/transpeptidase-like"/>
    <property type="match status" value="1"/>
</dbReference>
<dbReference type="Gene3D" id="3.40.710.10">
    <property type="entry name" value="DD-peptidase/beta-lactamase superfamily"/>
    <property type="match status" value="1"/>
</dbReference>
<reference evidence="3 4" key="1">
    <citation type="submission" date="2018-11" db="EMBL/GenBank/DDBJ databases">
        <title>Cryobacterium sp. nov., isolated from rhizosphere soil of lettuce.</title>
        <authorList>
            <person name="Wang Y."/>
        </authorList>
    </citation>
    <scope>NUCLEOTIDE SEQUENCE [LARGE SCALE GENOMIC DNA]</scope>
    <source>
        <strain evidence="3 4">NEAU-85</strain>
    </source>
</reference>
<dbReference type="GO" id="GO:0016787">
    <property type="term" value="F:hydrolase activity"/>
    <property type="evidence" value="ECO:0007669"/>
    <property type="project" value="UniProtKB-KW"/>
</dbReference>
<gene>
    <name evidence="3" type="ORF">EEJ31_01475</name>
</gene>
<feature type="domain" description="Beta-lactamase-related" evidence="2">
    <location>
        <begin position="71"/>
        <end position="390"/>
    </location>
</feature>
<dbReference type="InterPro" id="IPR001466">
    <property type="entry name" value="Beta-lactam-related"/>
</dbReference>
<keyword evidence="3" id="KW-0378">Hydrolase</keyword>
<evidence type="ECO:0000259" key="2">
    <source>
        <dbReference type="Pfam" id="PF00144"/>
    </source>
</evidence>
<dbReference type="Proteomes" id="UP000279859">
    <property type="component" value="Unassembled WGS sequence"/>
</dbReference>